<protein>
    <submittedName>
        <fullName evidence="2">Oxidoreductase</fullName>
    </submittedName>
</protein>
<name>A0A2S7IHF8_9BACT</name>
<dbReference type="InterPro" id="IPR054539">
    <property type="entry name" value="Beta-prop_PDH"/>
</dbReference>
<proteinExistence type="predicted"/>
<gene>
    <name evidence="2" type="ORF">C5O19_19040</name>
</gene>
<dbReference type="InterPro" id="IPR011042">
    <property type="entry name" value="6-blade_b-propeller_TolB-like"/>
</dbReference>
<dbReference type="PROSITE" id="PS51257">
    <property type="entry name" value="PROKAR_LIPOPROTEIN"/>
    <property type="match status" value="1"/>
</dbReference>
<dbReference type="Gene3D" id="2.120.10.30">
    <property type="entry name" value="TolB, C-terminal domain"/>
    <property type="match status" value="1"/>
</dbReference>
<evidence type="ECO:0000313" key="3">
    <source>
        <dbReference type="Proteomes" id="UP000239590"/>
    </source>
</evidence>
<dbReference type="EMBL" id="PTRA01000004">
    <property type="protein sequence ID" value="PQA55518.1"/>
    <property type="molecule type" value="Genomic_DNA"/>
</dbReference>
<feature type="domain" description="Pyrroloquinoline quinone-dependent pyranose dehydrogenase beta-propeller" evidence="1">
    <location>
        <begin position="65"/>
        <end position="404"/>
    </location>
</feature>
<evidence type="ECO:0000313" key="2">
    <source>
        <dbReference type="EMBL" id="PQA55518.1"/>
    </source>
</evidence>
<sequence>MKTRTTLFLSAALAGVIGLSCSKDSGFWDSFIPETDEEPTSAQINGYIFRPALVPVTPERIQQMKVPAGFKVQAFAQELGKPRILAVSSQGHVYFSDRDAGVVMLLQDTNNDGVAERKQTVATIKQAHGLAIHNSKLYIASVQDLYVADMNSDGTLGQPKLIKSGLPDGGQHPNRTLAFGPDGQMYYSIGSTCNSCPEPNALNATMVRMNPDGSNMKIYAKGLRNTIGFGWHPETKEFWGLDHGIDWLGDDDQKEEVNLIKENANYGWPYIYGEGKYNPGDRPPGDTTYQQYLQLSTQPSLTYQAHAAPMQMAFYTGSQFPSDYQGDAFVAMRGSWNRSKPVGYSIVRLHFENGKPVRFEDFLTGFLVDNNRSHIGRPVGVAVHADGSLLVSDDTNGVIYRISRQ</sequence>
<organism evidence="2 3">
    <name type="scientific">Siphonobacter curvatus</name>
    <dbReference type="NCBI Taxonomy" id="2094562"/>
    <lineage>
        <taxon>Bacteria</taxon>
        <taxon>Pseudomonadati</taxon>
        <taxon>Bacteroidota</taxon>
        <taxon>Cytophagia</taxon>
        <taxon>Cytophagales</taxon>
        <taxon>Cytophagaceae</taxon>
        <taxon>Siphonobacter</taxon>
    </lineage>
</organism>
<reference evidence="3" key="1">
    <citation type="submission" date="2018-02" db="EMBL/GenBank/DDBJ databases">
        <title>Genome sequencing of Solimonas sp. HR-BB.</title>
        <authorList>
            <person name="Lee Y."/>
            <person name="Jeon C.O."/>
        </authorList>
    </citation>
    <scope>NUCLEOTIDE SEQUENCE [LARGE SCALE GENOMIC DNA]</scope>
    <source>
        <strain evidence="3">HR-U</strain>
    </source>
</reference>
<comment type="caution">
    <text evidence="2">The sequence shown here is derived from an EMBL/GenBank/DDBJ whole genome shotgun (WGS) entry which is preliminary data.</text>
</comment>
<accession>A0A2S7IHF8</accession>
<evidence type="ECO:0000259" key="1">
    <source>
        <dbReference type="Pfam" id="PF22807"/>
    </source>
</evidence>
<keyword evidence="3" id="KW-1185">Reference proteome</keyword>
<dbReference type="PANTHER" id="PTHR19328">
    <property type="entry name" value="HEDGEHOG-INTERACTING PROTEIN"/>
    <property type="match status" value="1"/>
</dbReference>
<dbReference type="OrthoDB" id="9811395at2"/>
<dbReference type="SUPFAM" id="SSF50952">
    <property type="entry name" value="Soluble quinoprotein glucose dehydrogenase"/>
    <property type="match status" value="1"/>
</dbReference>
<dbReference type="RefSeq" id="WP_104714984.1">
    <property type="nucleotide sequence ID" value="NZ_PTRA01000004.1"/>
</dbReference>
<dbReference type="Pfam" id="PF22807">
    <property type="entry name" value="TrAA12"/>
    <property type="match status" value="1"/>
</dbReference>
<dbReference type="Proteomes" id="UP000239590">
    <property type="component" value="Unassembled WGS sequence"/>
</dbReference>
<dbReference type="PANTHER" id="PTHR19328:SF53">
    <property type="entry name" value="MEMBRANE PROTEIN"/>
    <property type="match status" value="1"/>
</dbReference>
<dbReference type="AlphaFoldDB" id="A0A2S7IHF8"/>
<dbReference type="InterPro" id="IPR011041">
    <property type="entry name" value="Quinoprot_gluc/sorb_DH_b-prop"/>
</dbReference>